<accession>A0A200JC17</accession>
<dbReference type="PANTHER" id="PTHR39168">
    <property type="entry name" value="TRANSCRIPTIONAL REGULATOR-RELATED"/>
    <property type="match status" value="1"/>
</dbReference>
<proteinExistence type="predicted"/>
<dbReference type="NCBIfam" id="NF033788">
    <property type="entry name" value="HTH_metalloreg"/>
    <property type="match status" value="1"/>
</dbReference>
<dbReference type="GO" id="GO:0097063">
    <property type="term" value="F:cadmium ion sensor activity"/>
    <property type="evidence" value="ECO:0007669"/>
    <property type="project" value="TreeGrafter"/>
</dbReference>
<dbReference type="PROSITE" id="PS50987">
    <property type="entry name" value="HTH_ARSR_2"/>
    <property type="match status" value="1"/>
</dbReference>
<dbReference type="Gene3D" id="1.10.10.10">
    <property type="entry name" value="Winged helix-like DNA-binding domain superfamily/Winged helix DNA-binding domain"/>
    <property type="match status" value="1"/>
</dbReference>
<dbReference type="SMART" id="SM00418">
    <property type="entry name" value="HTH_ARSR"/>
    <property type="match status" value="1"/>
</dbReference>
<organism evidence="3">
    <name type="scientific">Candidatus Enterococcus dunnyi</name>
    <dbReference type="NCBI Taxonomy" id="1834192"/>
    <lineage>
        <taxon>Bacteria</taxon>
        <taxon>Bacillati</taxon>
        <taxon>Bacillota</taxon>
        <taxon>Bacilli</taxon>
        <taxon>Lactobacillales</taxon>
        <taxon>Enterococcaceae</taxon>
        <taxon>Enterococcus</taxon>
    </lineage>
</organism>
<feature type="domain" description="HTH arsR-type" evidence="2">
    <location>
        <begin position="1"/>
        <end position="94"/>
    </location>
</feature>
<evidence type="ECO:0000256" key="1">
    <source>
        <dbReference type="ARBA" id="ARBA00023125"/>
    </source>
</evidence>
<dbReference type="InterPro" id="IPR052543">
    <property type="entry name" value="HTH_Metal-responsive_Reg"/>
</dbReference>
<protein>
    <recommendedName>
        <fullName evidence="2">HTH arsR-type domain-containing protein</fullName>
    </recommendedName>
</protein>
<sequence length="230" mass="26653">MNGFPDLQQTTKLLADQSRLEILTLLMDGTFHTVHEIAQAVKIKDQTASYHLKKLEALEWVTYYKQGRHVYYQLINPAVAELLESLMLISPVKKINSYNQNKEFQELKCGRTCYHHLAGALGVIFFDFLIAKNYLILANNQVELTHEGMLFLNRIEVDTNEVKKRAGIFAKPCLDWTERTFHLGGNLGKAFLKMIIRKEYIYQNSDNRSVTLTRAGEQFFQQFSLENQRS</sequence>
<dbReference type="InterPro" id="IPR036390">
    <property type="entry name" value="WH_DNA-bd_sf"/>
</dbReference>
<dbReference type="GO" id="GO:0032791">
    <property type="term" value="F:lead ion binding"/>
    <property type="evidence" value="ECO:0007669"/>
    <property type="project" value="TreeGrafter"/>
</dbReference>
<dbReference type="InterPro" id="IPR011991">
    <property type="entry name" value="ArsR-like_HTH"/>
</dbReference>
<dbReference type="CDD" id="cd00090">
    <property type="entry name" value="HTH_ARSR"/>
    <property type="match status" value="1"/>
</dbReference>
<evidence type="ECO:0000313" key="5">
    <source>
        <dbReference type="Proteomes" id="UP000196151"/>
    </source>
</evidence>
<dbReference type="GO" id="GO:0003700">
    <property type="term" value="F:DNA-binding transcription factor activity"/>
    <property type="evidence" value="ECO:0007669"/>
    <property type="project" value="InterPro"/>
</dbReference>
<dbReference type="OrthoDB" id="9797716at2"/>
<name>A0A200JC17_9ENTE</name>
<dbReference type="Pfam" id="PF01022">
    <property type="entry name" value="HTH_5"/>
    <property type="match status" value="1"/>
</dbReference>
<dbReference type="GO" id="GO:0046686">
    <property type="term" value="P:response to cadmium ion"/>
    <property type="evidence" value="ECO:0007669"/>
    <property type="project" value="TreeGrafter"/>
</dbReference>
<dbReference type="PRINTS" id="PR00778">
    <property type="entry name" value="HTHARSR"/>
</dbReference>
<dbReference type="InterPro" id="IPR036388">
    <property type="entry name" value="WH-like_DNA-bd_sf"/>
</dbReference>
<dbReference type="GO" id="GO:0003677">
    <property type="term" value="F:DNA binding"/>
    <property type="evidence" value="ECO:0007669"/>
    <property type="project" value="UniProtKB-KW"/>
</dbReference>
<dbReference type="GO" id="GO:0010288">
    <property type="term" value="P:response to lead ion"/>
    <property type="evidence" value="ECO:0007669"/>
    <property type="project" value="TreeGrafter"/>
</dbReference>
<dbReference type="RefSeq" id="WP_087639461.1">
    <property type="nucleotide sequence ID" value="NZ_CP147246.1"/>
</dbReference>
<dbReference type="EMBL" id="CP147246">
    <property type="protein sequence ID" value="WYJ95295.1"/>
    <property type="molecule type" value="Genomic_DNA"/>
</dbReference>
<reference evidence="4" key="3">
    <citation type="submission" date="2024-03" db="EMBL/GenBank/DDBJ databases">
        <title>The Genome Sequence of Enterococcus sp. DIV0238c.</title>
        <authorList>
            <consortium name="The Broad Institute Genomics Platform"/>
            <consortium name="The Broad Institute Microbial Omics Core"/>
            <consortium name="The Broad Institute Genomic Center for Infectious Diseases"/>
            <person name="Earl A."/>
            <person name="Manson A."/>
            <person name="Gilmore M."/>
            <person name="Schwartman J."/>
            <person name="Shea T."/>
            <person name="Abouelleil A."/>
            <person name="Cao P."/>
            <person name="Chapman S."/>
            <person name="Cusick C."/>
            <person name="Young S."/>
            <person name="Neafsey D."/>
            <person name="Nusbaum C."/>
            <person name="Birren B."/>
        </authorList>
    </citation>
    <scope>NUCLEOTIDE SEQUENCE</scope>
    <source>
        <strain evidence="4">9D6_DIV0238</strain>
    </source>
</reference>
<keyword evidence="1" id="KW-0238">DNA-binding</keyword>
<reference evidence="3" key="1">
    <citation type="submission" date="2017-05" db="EMBL/GenBank/DDBJ databases">
        <title>The Genome Sequence of Enterococcus sp. 9D6_DIV0238.</title>
        <authorList>
            <consortium name="The Broad Institute Genomics Platform"/>
            <consortium name="The Broad Institute Genomic Center for Infectious Diseases"/>
            <person name="Earl A."/>
            <person name="Manson A."/>
            <person name="Schwartman J."/>
            <person name="Gilmore M."/>
            <person name="Abouelleil A."/>
            <person name="Cao P."/>
            <person name="Chapman S."/>
            <person name="Cusick C."/>
            <person name="Shea T."/>
            <person name="Young S."/>
            <person name="Neafsey D."/>
            <person name="Nusbaum C."/>
            <person name="Birren B."/>
        </authorList>
    </citation>
    <scope>NUCLEOTIDE SEQUENCE [LARGE SCALE GENOMIC DNA]</scope>
    <source>
        <strain evidence="3">9D6_DIV0238</strain>
    </source>
</reference>
<dbReference type="SUPFAM" id="SSF46785">
    <property type="entry name" value="Winged helix' DNA-binding domain"/>
    <property type="match status" value="1"/>
</dbReference>
<dbReference type="InterPro" id="IPR001845">
    <property type="entry name" value="HTH_ArsR_DNA-bd_dom"/>
</dbReference>
<dbReference type="EMBL" id="NIBQ01000001">
    <property type="protein sequence ID" value="OUZ34772.1"/>
    <property type="molecule type" value="Genomic_DNA"/>
</dbReference>
<dbReference type="PANTHER" id="PTHR39168:SF1">
    <property type="entry name" value="TRANSCRIPTIONAL REGULATORY PROTEIN"/>
    <property type="match status" value="1"/>
</dbReference>
<evidence type="ECO:0000259" key="2">
    <source>
        <dbReference type="PROSITE" id="PS50987"/>
    </source>
</evidence>
<evidence type="ECO:0000313" key="4">
    <source>
        <dbReference type="EMBL" id="WYJ95295.1"/>
    </source>
</evidence>
<dbReference type="Proteomes" id="UP000196151">
    <property type="component" value="Chromosome"/>
</dbReference>
<gene>
    <name evidence="3" type="ORF">A5889_000247</name>
    <name evidence="4" type="ORF">A5889_002843</name>
</gene>
<keyword evidence="5" id="KW-1185">Reference proteome</keyword>
<reference evidence="4" key="2">
    <citation type="submission" date="2017-05" db="EMBL/GenBank/DDBJ databases">
        <authorList>
            <consortium name="The Broad Institute Genomics Platform"/>
            <consortium name="The Broad Institute Genomic Center for Infectious Diseases"/>
            <person name="Earl A."/>
            <person name="Manson A."/>
            <person name="Schwartman J."/>
            <person name="Gilmore M."/>
            <person name="Abouelleil A."/>
            <person name="Cao P."/>
            <person name="Chapman S."/>
            <person name="Cusick C."/>
            <person name="Shea T."/>
            <person name="Young S."/>
            <person name="Neafsey D."/>
            <person name="Nusbaum C."/>
            <person name="Birren B."/>
        </authorList>
    </citation>
    <scope>NUCLEOTIDE SEQUENCE</scope>
    <source>
        <strain evidence="4">9D6_DIV0238</strain>
    </source>
</reference>
<dbReference type="AlphaFoldDB" id="A0A200JC17"/>
<evidence type="ECO:0000313" key="3">
    <source>
        <dbReference type="EMBL" id="OUZ34772.1"/>
    </source>
</evidence>